<comment type="caution">
    <text evidence="2">The sequence shown here is derived from an EMBL/GenBank/DDBJ whole genome shotgun (WGS) entry which is preliminary data.</text>
</comment>
<organism evidence="2 3">
    <name type="scientific">Pleurodeles waltl</name>
    <name type="common">Iberian ribbed newt</name>
    <dbReference type="NCBI Taxonomy" id="8319"/>
    <lineage>
        <taxon>Eukaryota</taxon>
        <taxon>Metazoa</taxon>
        <taxon>Chordata</taxon>
        <taxon>Craniata</taxon>
        <taxon>Vertebrata</taxon>
        <taxon>Euteleostomi</taxon>
        <taxon>Amphibia</taxon>
        <taxon>Batrachia</taxon>
        <taxon>Caudata</taxon>
        <taxon>Salamandroidea</taxon>
        <taxon>Salamandridae</taxon>
        <taxon>Pleurodelinae</taxon>
        <taxon>Pleurodeles</taxon>
    </lineage>
</organism>
<reference evidence="2" key="1">
    <citation type="journal article" date="2022" name="bioRxiv">
        <title>Sequencing and chromosome-scale assembly of the giantPleurodeles waltlgenome.</title>
        <authorList>
            <person name="Brown T."/>
            <person name="Elewa A."/>
            <person name="Iarovenko S."/>
            <person name="Subramanian E."/>
            <person name="Araus A.J."/>
            <person name="Petzold A."/>
            <person name="Susuki M."/>
            <person name="Suzuki K.-i.T."/>
            <person name="Hayashi T."/>
            <person name="Toyoda A."/>
            <person name="Oliveira C."/>
            <person name="Osipova E."/>
            <person name="Leigh N.D."/>
            <person name="Simon A."/>
            <person name="Yun M.H."/>
        </authorList>
    </citation>
    <scope>NUCLEOTIDE SEQUENCE</scope>
    <source>
        <strain evidence="2">20211129_DDA</strain>
        <tissue evidence="2">Liver</tissue>
    </source>
</reference>
<evidence type="ECO:0000256" key="1">
    <source>
        <dbReference type="SAM" id="MobiDB-lite"/>
    </source>
</evidence>
<dbReference type="EMBL" id="JANPWB010000007">
    <property type="protein sequence ID" value="KAJ1173498.1"/>
    <property type="molecule type" value="Genomic_DNA"/>
</dbReference>
<dbReference type="AlphaFoldDB" id="A0AAV7TC78"/>
<accession>A0AAV7TC78</accession>
<evidence type="ECO:0000313" key="3">
    <source>
        <dbReference type="Proteomes" id="UP001066276"/>
    </source>
</evidence>
<dbReference type="Proteomes" id="UP001066276">
    <property type="component" value="Chromosome 4_1"/>
</dbReference>
<protein>
    <submittedName>
        <fullName evidence="2">Uncharacterized protein</fullName>
    </submittedName>
</protein>
<gene>
    <name evidence="2" type="ORF">NDU88_005330</name>
</gene>
<sequence length="215" mass="23744">MQARRLALLLLRRPPSPALPPLYLSEWELSLLLQVLYPVCTPRPAQTELRPEVIHAGPSACPGALVRHLTPSPLHSFSPSTLLPLLLTRWERGRFLLCRWVAPGARVCFPRSSRVLGLPPPRPGSAEPEPRGRLHFGSSGSPGRHDVFFPAAVRRSPAFSPHLSGGFPLTEVYLAARFWGLEMLLFPQGPRSQLRSVALGVQLHRLQATPPSITH</sequence>
<evidence type="ECO:0000313" key="2">
    <source>
        <dbReference type="EMBL" id="KAJ1173498.1"/>
    </source>
</evidence>
<keyword evidence="3" id="KW-1185">Reference proteome</keyword>
<feature type="region of interest" description="Disordered" evidence="1">
    <location>
        <begin position="118"/>
        <end position="142"/>
    </location>
</feature>
<proteinExistence type="predicted"/>
<name>A0AAV7TC78_PLEWA</name>